<proteinExistence type="predicted"/>
<evidence type="ECO:0000313" key="2">
    <source>
        <dbReference type="Proteomes" id="UP000654345"/>
    </source>
</evidence>
<accession>A0ABQ3UUB7</accession>
<comment type="caution">
    <text evidence="1">The sequence shown here is derived from an EMBL/GenBank/DDBJ whole genome shotgun (WGS) entry which is preliminary data.</text>
</comment>
<gene>
    <name evidence="1" type="ORF">KSB_49190</name>
</gene>
<dbReference type="SUPFAM" id="SSF51430">
    <property type="entry name" value="NAD(P)-linked oxidoreductase"/>
    <property type="match status" value="1"/>
</dbReference>
<evidence type="ECO:0000313" key="1">
    <source>
        <dbReference type="EMBL" id="GHO56444.1"/>
    </source>
</evidence>
<protein>
    <submittedName>
        <fullName evidence="1">Uncharacterized protein</fullName>
    </submittedName>
</protein>
<dbReference type="Proteomes" id="UP000654345">
    <property type="component" value="Unassembled WGS sequence"/>
</dbReference>
<name>A0ABQ3UUB7_9CHLR</name>
<dbReference type="InterPro" id="IPR036812">
    <property type="entry name" value="NAD(P)_OxRdtase_dom_sf"/>
</dbReference>
<sequence>MTRITLLPRRQLGRTGLRVTPLCVGCAALGNMPETFSYEVAEEQALTTIRVFFESPINFLDLEIC</sequence>
<dbReference type="EMBL" id="BNJG01000002">
    <property type="protein sequence ID" value="GHO56444.1"/>
    <property type="molecule type" value="Genomic_DNA"/>
</dbReference>
<organism evidence="1 2">
    <name type="scientific">Ktedonobacter robiniae</name>
    <dbReference type="NCBI Taxonomy" id="2778365"/>
    <lineage>
        <taxon>Bacteria</taxon>
        <taxon>Bacillati</taxon>
        <taxon>Chloroflexota</taxon>
        <taxon>Ktedonobacteria</taxon>
        <taxon>Ktedonobacterales</taxon>
        <taxon>Ktedonobacteraceae</taxon>
        <taxon>Ktedonobacter</taxon>
    </lineage>
</organism>
<dbReference type="Gene3D" id="3.20.20.100">
    <property type="entry name" value="NADP-dependent oxidoreductase domain"/>
    <property type="match status" value="1"/>
</dbReference>
<reference evidence="1 2" key="1">
    <citation type="journal article" date="2021" name="Int. J. Syst. Evol. Microbiol.">
        <title>Reticulibacter mediterranei gen. nov., sp. nov., within the new family Reticulibacteraceae fam. nov., and Ktedonospora formicarum gen. nov., sp. nov., Ktedonobacter robiniae sp. nov., Dictyobacter formicarum sp. nov. and Dictyobacter arantiisoli sp. nov., belonging to the class Ktedonobacteria.</title>
        <authorList>
            <person name="Yabe S."/>
            <person name="Zheng Y."/>
            <person name="Wang C.M."/>
            <person name="Sakai Y."/>
            <person name="Abe K."/>
            <person name="Yokota A."/>
            <person name="Donadio S."/>
            <person name="Cavaletti L."/>
            <person name="Monciardini P."/>
        </authorList>
    </citation>
    <scope>NUCLEOTIDE SEQUENCE [LARGE SCALE GENOMIC DNA]</scope>
    <source>
        <strain evidence="1 2">SOSP1-30</strain>
    </source>
</reference>
<keyword evidence="2" id="KW-1185">Reference proteome</keyword>